<evidence type="ECO:0000313" key="2">
    <source>
        <dbReference type="Proteomes" id="UP000439903"/>
    </source>
</evidence>
<reference evidence="1 2" key="1">
    <citation type="journal article" date="2019" name="Environ. Microbiol.">
        <title>At the nexus of three kingdoms: the genome of the mycorrhizal fungus Gigaspora margarita provides insights into plant, endobacterial and fungal interactions.</title>
        <authorList>
            <person name="Venice F."/>
            <person name="Ghignone S."/>
            <person name="Salvioli di Fossalunga A."/>
            <person name="Amselem J."/>
            <person name="Novero M."/>
            <person name="Xianan X."/>
            <person name="Sedzielewska Toro K."/>
            <person name="Morin E."/>
            <person name="Lipzen A."/>
            <person name="Grigoriev I.V."/>
            <person name="Henrissat B."/>
            <person name="Martin F.M."/>
            <person name="Bonfante P."/>
        </authorList>
    </citation>
    <scope>NUCLEOTIDE SEQUENCE [LARGE SCALE GENOMIC DNA]</scope>
    <source>
        <strain evidence="1 2">BEG34</strain>
    </source>
</reference>
<comment type="caution">
    <text evidence="1">The sequence shown here is derived from an EMBL/GenBank/DDBJ whole genome shotgun (WGS) entry which is preliminary data.</text>
</comment>
<dbReference type="AlphaFoldDB" id="A0A8H4EL42"/>
<name>A0A8H4EL42_GIGMA</name>
<protein>
    <submittedName>
        <fullName evidence="1">Uncharacterized protein</fullName>
    </submittedName>
</protein>
<gene>
    <name evidence="1" type="ORF">F8M41_018866</name>
</gene>
<keyword evidence="2" id="KW-1185">Reference proteome</keyword>
<sequence length="114" mass="12744">MGKIINQDPNANKSLPANRITGKFTNDKCSFPTSSRLSTVVNFIQYMVPNRDDGEINFTNSIIISPLMVKLYHHSDLRIRALFKEFDTGSEAKIVLIGKNLINSNMKNDLAVGD</sequence>
<dbReference type="EMBL" id="WTPW01000471">
    <property type="protein sequence ID" value="KAF0508026.1"/>
    <property type="molecule type" value="Genomic_DNA"/>
</dbReference>
<accession>A0A8H4EL42</accession>
<dbReference type="Proteomes" id="UP000439903">
    <property type="component" value="Unassembled WGS sequence"/>
</dbReference>
<proteinExistence type="predicted"/>
<evidence type="ECO:0000313" key="1">
    <source>
        <dbReference type="EMBL" id="KAF0508026.1"/>
    </source>
</evidence>
<organism evidence="1 2">
    <name type="scientific">Gigaspora margarita</name>
    <dbReference type="NCBI Taxonomy" id="4874"/>
    <lineage>
        <taxon>Eukaryota</taxon>
        <taxon>Fungi</taxon>
        <taxon>Fungi incertae sedis</taxon>
        <taxon>Mucoromycota</taxon>
        <taxon>Glomeromycotina</taxon>
        <taxon>Glomeromycetes</taxon>
        <taxon>Diversisporales</taxon>
        <taxon>Gigasporaceae</taxon>
        <taxon>Gigaspora</taxon>
    </lineage>
</organism>